<dbReference type="EMBL" id="GBRH01189926">
    <property type="protein sequence ID" value="JAE07970.1"/>
    <property type="molecule type" value="Transcribed_RNA"/>
</dbReference>
<proteinExistence type="predicted"/>
<evidence type="ECO:0000313" key="1">
    <source>
        <dbReference type="EMBL" id="JAE07970.1"/>
    </source>
</evidence>
<reference evidence="1" key="2">
    <citation type="journal article" date="2015" name="Data Brief">
        <title>Shoot transcriptome of the giant reed, Arundo donax.</title>
        <authorList>
            <person name="Barrero R.A."/>
            <person name="Guerrero F.D."/>
            <person name="Moolhuijzen P."/>
            <person name="Goolsby J.A."/>
            <person name="Tidwell J."/>
            <person name="Bellgard S.E."/>
            <person name="Bellgard M.I."/>
        </authorList>
    </citation>
    <scope>NUCLEOTIDE SEQUENCE</scope>
    <source>
        <tissue evidence="1">Shoot tissue taken approximately 20 cm above the soil surface</tissue>
    </source>
</reference>
<organism evidence="1">
    <name type="scientific">Arundo donax</name>
    <name type="common">Giant reed</name>
    <name type="synonym">Donax arundinaceus</name>
    <dbReference type="NCBI Taxonomy" id="35708"/>
    <lineage>
        <taxon>Eukaryota</taxon>
        <taxon>Viridiplantae</taxon>
        <taxon>Streptophyta</taxon>
        <taxon>Embryophyta</taxon>
        <taxon>Tracheophyta</taxon>
        <taxon>Spermatophyta</taxon>
        <taxon>Magnoliopsida</taxon>
        <taxon>Liliopsida</taxon>
        <taxon>Poales</taxon>
        <taxon>Poaceae</taxon>
        <taxon>PACMAD clade</taxon>
        <taxon>Arundinoideae</taxon>
        <taxon>Arundineae</taxon>
        <taxon>Arundo</taxon>
    </lineage>
</organism>
<accession>A0A0A9F4K4</accession>
<sequence>MQMLDSSS</sequence>
<reference evidence="1" key="1">
    <citation type="submission" date="2014-09" db="EMBL/GenBank/DDBJ databases">
        <authorList>
            <person name="Magalhaes I.L.F."/>
            <person name="Oliveira U."/>
            <person name="Santos F.R."/>
            <person name="Vidigal T.H.D.A."/>
            <person name="Brescovit A.D."/>
            <person name="Santos A.J."/>
        </authorList>
    </citation>
    <scope>NUCLEOTIDE SEQUENCE</scope>
    <source>
        <tissue evidence="1">Shoot tissue taken approximately 20 cm above the soil surface</tissue>
    </source>
</reference>
<protein>
    <submittedName>
        <fullName evidence="1">Uncharacterized protein</fullName>
    </submittedName>
</protein>
<name>A0A0A9F4K4_ARUDO</name>